<proteinExistence type="predicted"/>
<dbReference type="AlphaFoldDB" id="A0A6L3ZGH5"/>
<gene>
    <name evidence="4" type="ORF">F8C82_10125</name>
</gene>
<accession>A0A6L3ZGH5</accession>
<sequence>MKYRYIAIEGNIGAGKTTLSKQLSKRWDARLVLEQFEDNPFLPAFYTNPEKYAFPLEMSFLAERFQQLSREVQQTELFAERILADYAPYKSLIFAGRTLDHAEYGVYKRMHQLLYTNLPNPDLVIYIHQPIERLLLNIEKRGRAYETTIDRKYLEEIEKGYFDFFRARQDLITLVVTPQSDNYAFDGNFHRFVDELLEWNWSPGRHVVEVD</sequence>
<keyword evidence="2" id="KW-0547">Nucleotide-binding</keyword>
<dbReference type="PANTHER" id="PTHR10513">
    <property type="entry name" value="DEOXYNUCLEOSIDE KINASE"/>
    <property type="match status" value="1"/>
</dbReference>
<dbReference type="Proteomes" id="UP000484164">
    <property type="component" value="Unassembled WGS sequence"/>
</dbReference>
<dbReference type="GO" id="GO:0005737">
    <property type="term" value="C:cytoplasm"/>
    <property type="evidence" value="ECO:0007669"/>
    <property type="project" value="TreeGrafter"/>
</dbReference>
<keyword evidence="4" id="KW-0808">Transferase</keyword>
<dbReference type="GO" id="GO:0019136">
    <property type="term" value="F:deoxynucleoside kinase activity"/>
    <property type="evidence" value="ECO:0007669"/>
    <property type="project" value="InterPro"/>
</dbReference>
<dbReference type="PANTHER" id="PTHR10513:SF46">
    <property type="entry name" value="DEOXYGUANOSINE KINASE"/>
    <property type="match status" value="1"/>
</dbReference>
<dbReference type="Gene3D" id="3.40.50.300">
    <property type="entry name" value="P-loop containing nucleotide triphosphate hydrolases"/>
    <property type="match status" value="1"/>
</dbReference>
<feature type="binding site" evidence="2">
    <location>
        <begin position="10"/>
        <end position="18"/>
    </location>
    <ligand>
        <name>ATP</name>
        <dbReference type="ChEBI" id="CHEBI:30616"/>
    </ligand>
</feature>
<keyword evidence="4" id="KW-0418">Kinase</keyword>
<dbReference type="GO" id="GO:0005524">
    <property type="term" value="F:ATP binding"/>
    <property type="evidence" value="ECO:0007669"/>
    <property type="project" value="UniProtKB-KW"/>
</dbReference>
<keyword evidence="5" id="KW-1185">Reference proteome</keyword>
<dbReference type="RefSeq" id="WP_151693468.1">
    <property type="nucleotide sequence ID" value="NZ_BMGX01000001.1"/>
</dbReference>
<evidence type="ECO:0000313" key="5">
    <source>
        <dbReference type="Proteomes" id="UP000484164"/>
    </source>
</evidence>
<dbReference type="InterPro" id="IPR031314">
    <property type="entry name" value="DNK_dom"/>
</dbReference>
<dbReference type="OrthoDB" id="9776634at2"/>
<dbReference type="EMBL" id="WBVQ01000002">
    <property type="protein sequence ID" value="KAB2816039.1"/>
    <property type="molecule type" value="Genomic_DNA"/>
</dbReference>
<dbReference type="Pfam" id="PF01712">
    <property type="entry name" value="dNK"/>
    <property type="match status" value="1"/>
</dbReference>
<dbReference type="InterPro" id="IPR050566">
    <property type="entry name" value="Deoxyribonucleoside_kinase"/>
</dbReference>
<evidence type="ECO:0000259" key="3">
    <source>
        <dbReference type="Pfam" id="PF01712"/>
    </source>
</evidence>
<evidence type="ECO:0000256" key="2">
    <source>
        <dbReference type="PIRSR" id="PIRSR000705-3"/>
    </source>
</evidence>
<evidence type="ECO:0000256" key="1">
    <source>
        <dbReference type="PIRSR" id="PIRSR000705-1"/>
    </source>
</evidence>
<reference evidence="4 5" key="1">
    <citation type="submission" date="2019-10" db="EMBL/GenBank/DDBJ databases">
        <title>Genome sequence of Phaeocystidibacter marisrubri JCM30614 (type strain).</title>
        <authorList>
            <person name="Bowman J.P."/>
        </authorList>
    </citation>
    <scope>NUCLEOTIDE SEQUENCE [LARGE SCALE GENOMIC DNA]</scope>
    <source>
        <strain evidence="4 5">JCM 30614</strain>
    </source>
</reference>
<organism evidence="4 5">
    <name type="scientific">Phaeocystidibacter marisrubri</name>
    <dbReference type="NCBI Taxonomy" id="1577780"/>
    <lineage>
        <taxon>Bacteria</taxon>
        <taxon>Pseudomonadati</taxon>
        <taxon>Bacteroidota</taxon>
        <taxon>Flavobacteriia</taxon>
        <taxon>Flavobacteriales</taxon>
        <taxon>Phaeocystidibacteraceae</taxon>
        <taxon>Phaeocystidibacter</taxon>
    </lineage>
</organism>
<dbReference type="InterPro" id="IPR002624">
    <property type="entry name" value="DCK/DGK"/>
</dbReference>
<feature type="active site" description="Proton acceptor" evidence="1">
    <location>
        <position position="80"/>
    </location>
</feature>
<protein>
    <submittedName>
        <fullName evidence="4">Deoxynucleoside kinase</fullName>
    </submittedName>
</protein>
<comment type="caution">
    <text evidence="4">The sequence shown here is derived from an EMBL/GenBank/DDBJ whole genome shotgun (WGS) entry which is preliminary data.</text>
</comment>
<dbReference type="PIRSF" id="PIRSF000705">
    <property type="entry name" value="DNK"/>
    <property type="match status" value="1"/>
</dbReference>
<dbReference type="SUPFAM" id="SSF52540">
    <property type="entry name" value="P-loop containing nucleoside triphosphate hydrolases"/>
    <property type="match status" value="1"/>
</dbReference>
<dbReference type="InterPro" id="IPR027417">
    <property type="entry name" value="P-loop_NTPase"/>
</dbReference>
<dbReference type="CDD" id="cd01673">
    <property type="entry name" value="dNK"/>
    <property type="match status" value="1"/>
</dbReference>
<keyword evidence="2" id="KW-0067">ATP-binding</keyword>
<evidence type="ECO:0000313" key="4">
    <source>
        <dbReference type="EMBL" id="KAB2816039.1"/>
    </source>
</evidence>
<feature type="domain" description="Deoxynucleoside kinase" evidence="3">
    <location>
        <begin position="6"/>
        <end position="188"/>
    </location>
</feature>
<name>A0A6L3ZGH5_9FLAO</name>